<dbReference type="Pfam" id="PF00512">
    <property type="entry name" value="HisKA"/>
    <property type="match status" value="1"/>
</dbReference>
<keyword evidence="11 14" id="KW-1133">Transmembrane helix</keyword>
<organism evidence="16 17">
    <name type="scientific">Claveliimonas bilis</name>
    <dbReference type="NCBI Taxonomy" id="3028070"/>
    <lineage>
        <taxon>Bacteria</taxon>
        <taxon>Bacillati</taxon>
        <taxon>Bacillota</taxon>
        <taxon>Clostridia</taxon>
        <taxon>Lachnospirales</taxon>
        <taxon>Lachnospiraceae</taxon>
        <taxon>Claveliimonas</taxon>
    </lineage>
</organism>
<name>A0ABM8I731_9FIRM</name>
<proteinExistence type="predicted"/>
<evidence type="ECO:0000259" key="15">
    <source>
        <dbReference type="SMART" id="SM00388"/>
    </source>
</evidence>
<evidence type="ECO:0000256" key="11">
    <source>
        <dbReference type="ARBA" id="ARBA00022989"/>
    </source>
</evidence>
<dbReference type="SUPFAM" id="SSF47384">
    <property type="entry name" value="Homodimeric domain of signal transducing histidine kinase"/>
    <property type="match status" value="1"/>
</dbReference>
<evidence type="ECO:0000256" key="2">
    <source>
        <dbReference type="ARBA" id="ARBA00004651"/>
    </source>
</evidence>
<feature type="transmembrane region" description="Helical" evidence="14">
    <location>
        <begin position="15"/>
        <end position="33"/>
    </location>
</feature>
<dbReference type="PANTHER" id="PTHR45528">
    <property type="entry name" value="SENSOR HISTIDINE KINASE CPXA"/>
    <property type="match status" value="1"/>
</dbReference>
<keyword evidence="4" id="KW-1003">Cell membrane</keyword>
<evidence type="ECO:0000256" key="13">
    <source>
        <dbReference type="ARBA" id="ARBA00023136"/>
    </source>
</evidence>
<evidence type="ECO:0000256" key="9">
    <source>
        <dbReference type="ARBA" id="ARBA00022777"/>
    </source>
</evidence>
<dbReference type="SMART" id="SM00388">
    <property type="entry name" value="HisKA"/>
    <property type="match status" value="1"/>
</dbReference>
<evidence type="ECO:0000256" key="8">
    <source>
        <dbReference type="ARBA" id="ARBA00022741"/>
    </source>
</evidence>
<dbReference type="EC" id="2.7.13.3" evidence="3"/>
<dbReference type="EMBL" id="AP027742">
    <property type="protein sequence ID" value="BDZ76494.1"/>
    <property type="molecule type" value="Genomic_DNA"/>
</dbReference>
<keyword evidence="5" id="KW-0597">Phosphoprotein</keyword>
<keyword evidence="17" id="KW-1185">Reference proteome</keyword>
<gene>
    <name evidence="16" type="primary">yrkQ</name>
    <name evidence="16" type="ORF">Lac1_06770</name>
</gene>
<evidence type="ECO:0000256" key="3">
    <source>
        <dbReference type="ARBA" id="ARBA00012438"/>
    </source>
</evidence>
<dbReference type="InterPro" id="IPR036890">
    <property type="entry name" value="HATPase_C_sf"/>
</dbReference>
<accession>A0ABM8I731</accession>
<feature type="transmembrane region" description="Helical" evidence="14">
    <location>
        <begin position="147"/>
        <end position="171"/>
    </location>
</feature>
<evidence type="ECO:0000256" key="6">
    <source>
        <dbReference type="ARBA" id="ARBA00022679"/>
    </source>
</evidence>
<dbReference type="GO" id="GO:0016301">
    <property type="term" value="F:kinase activity"/>
    <property type="evidence" value="ECO:0007669"/>
    <property type="project" value="UniProtKB-KW"/>
</dbReference>
<keyword evidence="7 14" id="KW-0812">Transmembrane</keyword>
<dbReference type="CDD" id="cd00082">
    <property type="entry name" value="HisKA"/>
    <property type="match status" value="1"/>
</dbReference>
<dbReference type="CDD" id="cd06225">
    <property type="entry name" value="HAMP"/>
    <property type="match status" value="1"/>
</dbReference>
<dbReference type="PANTHER" id="PTHR45528:SF1">
    <property type="entry name" value="SENSOR HISTIDINE KINASE CPXA"/>
    <property type="match status" value="1"/>
</dbReference>
<dbReference type="Gene3D" id="6.10.340.10">
    <property type="match status" value="1"/>
</dbReference>
<evidence type="ECO:0000313" key="16">
    <source>
        <dbReference type="EMBL" id="BDZ76494.1"/>
    </source>
</evidence>
<dbReference type="InterPro" id="IPR050398">
    <property type="entry name" value="HssS/ArlS-like"/>
</dbReference>
<dbReference type="Proteomes" id="UP001305815">
    <property type="component" value="Chromosome"/>
</dbReference>
<keyword evidence="12" id="KW-0902">Two-component regulatory system</keyword>
<keyword evidence="10" id="KW-0067">ATP-binding</keyword>
<dbReference type="InterPro" id="IPR003660">
    <property type="entry name" value="HAMP_dom"/>
</dbReference>
<dbReference type="InterPro" id="IPR003661">
    <property type="entry name" value="HisK_dim/P_dom"/>
</dbReference>
<evidence type="ECO:0000256" key="7">
    <source>
        <dbReference type="ARBA" id="ARBA00022692"/>
    </source>
</evidence>
<feature type="domain" description="Signal transduction histidine kinase dimerisation/phosphoacceptor" evidence="15">
    <location>
        <begin position="232"/>
        <end position="299"/>
    </location>
</feature>
<dbReference type="Gene3D" id="1.10.287.130">
    <property type="match status" value="1"/>
</dbReference>
<evidence type="ECO:0000256" key="12">
    <source>
        <dbReference type="ARBA" id="ARBA00023012"/>
    </source>
</evidence>
<evidence type="ECO:0000256" key="1">
    <source>
        <dbReference type="ARBA" id="ARBA00000085"/>
    </source>
</evidence>
<dbReference type="SUPFAM" id="SSF55874">
    <property type="entry name" value="ATPase domain of HSP90 chaperone/DNA topoisomerase II/histidine kinase"/>
    <property type="match status" value="1"/>
</dbReference>
<evidence type="ECO:0000256" key="14">
    <source>
        <dbReference type="SAM" id="Phobius"/>
    </source>
</evidence>
<comment type="subcellular location">
    <subcellularLocation>
        <location evidence="2">Cell membrane</location>
        <topology evidence="2">Multi-pass membrane protein</topology>
    </subcellularLocation>
</comment>
<sequence length="438" mass="51728">MTWETNRRNSIYTQLLRLLLIATFGAVVIFFVFDFTGEYVIERYLQETDYIEKKNQEYVDDLQEYVNQEQIATRDTHKLNEWVKKQQLLFIQVYKDDIQVYNSEYPGEEIWEEEITVEGYAWESYYQVNFADGTAEVTITGAYTYQLYNYVIIGELGISFIFFLVFVLLGIRKKIDYIRKLSEEIELLEGGSLEYKITIKGKDELTALAEGLDSMRISFRNLIRQEAEMTQENQRIVTEMSHDLRTPVTSIMLYTEILKQGKYKSKEQLFAYLNKIEQKAKRMKQLTDHLFEYSIIAGEREIELEELEQYEVLFYDLFSDTCSYLEQQGFRVIFQVKWIDGLLRISTDYIMRILDNVTSNIEKYADRSEPVKICSVEEGSMAGFFFENKIRNLEEKPESTGIGIQNIKNMMQKMGGKCIVEEKEGYFRLILLFPCVEK</sequence>
<evidence type="ECO:0000256" key="4">
    <source>
        <dbReference type="ARBA" id="ARBA00022475"/>
    </source>
</evidence>
<protein>
    <recommendedName>
        <fullName evidence="3">histidine kinase</fullName>
        <ecNumber evidence="3">2.7.13.3</ecNumber>
    </recommendedName>
</protein>
<dbReference type="InterPro" id="IPR036097">
    <property type="entry name" value="HisK_dim/P_sf"/>
</dbReference>
<keyword evidence="6" id="KW-0808">Transferase</keyword>
<keyword evidence="8" id="KW-0547">Nucleotide-binding</keyword>
<keyword evidence="13 14" id="KW-0472">Membrane</keyword>
<dbReference type="Pfam" id="PF00672">
    <property type="entry name" value="HAMP"/>
    <property type="match status" value="1"/>
</dbReference>
<evidence type="ECO:0000256" key="10">
    <source>
        <dbReference type="ARBA" id="ARBA00022840"/>
    </source>
</evidence>
<evidence type="ECO:0000313" key="17">
    <source>
        <dbReference type="Proteomes" id="UP001305815"/>
    </source>
</evidence>
<comment type="catalytic activity">
    <reaction evidence="1">
        <text>ATP + protein L-histidine = ADP + protein N-phospho-L-histidine.</text>
        <dbReference type="EC" id="2.7.13.3"/>
    </reaction>
</comment>
<evidence type="ECO:0000256" key="5">
    <source>
        <dbReference type="ARBA" id="ARBA00022553"/>
    </source>
</evidence>
<keyword evidence="9 16" id="KW-0418">Kinase</keyword>
<dbReference type="Gene3D" id="3.30.565.10">
    <property type="entry name" value="Histidine kinase-like ATPase, C-terminal domain"/>
    <property type="match status" value="1"/>
</dbReference>
<reference evidence="17" key="1">
    <citation type="journal article" date="2023" name="Int. J. Syst. Evol. Microbiol.">
        <title>Claveliimonas bilis gen. nov., sp. nov., deoxycholic acid-producing bacteria isolated from human faeces, and reclassification of Sellimonas monacensis Zenner et al. 2021 as Claveliimonas monacensis comb. nov.</title>
        <authorList>
            <person name="Hisatomi A."/>
            <person name="Kastawa N.W.E.P.G."/>
            <person name="Song I."/>
            <person name="Ohkuma M."/>
            <person name="Fukiya S."/>
            <person name="Sakamoto M."/>
        </authorList>
    </citation>
    <scope>NUCLEOTIDE SEQUENCE [LARGE SCALE GENOMIC DNA]</scope>
    <source>
        <strain evidence="17">12BBH14</strain>
    </source>
</reference>